<keyword evidence="2" id="KW-0520">NAD</keyword>
<accession>A0AAE1VFS2</accession>
<feature type="domain" description="DUS-like FMN-binding" evidence="3">
    <location>
        <begin position="4"/>
        <end position="42"/>
    </location>
</feature>
<dbReference type="GO" id="GO:0017150">
    <property type="term" value="F:tRNA dihydrouridine synthase activity"/>
    <property type="evidence" value="ECO:0007669"/>
    <property type="project" value="TreeGrafter"/>
</dbReference>
<keyword evidence="5" id="KW-1185">Reference proteome</keyword>
<dbReference type="AlphaFoldDB" id="A0AAE1VFS2"/>
<comment type="caution">
    <text evidence="4">The sequence shown here is derived from an EMBL/GenBank/DDBJ whole genome shotgun (WGS) entry which is preliminary data.</text>
</comment>
<dbReference type="Gene3D" id="3.20.20.70">
    <property type="entry name" value="Aldolase class I"/>
    <property type="match status" value="1"/>
</dbReference>
<dbReference type="Proteomes" id="UP001291623">
    <property type="component" value="Unassembled WGS sequence"/>
</dbReference>
<proteinExistence type="predicted"/>
<evidence type="ECO:0000256" key="1">
    <source>
        <dbReference type="ARBA" id="ARBA00022857"/>
    </source>
</evidence>
<sequence>MSMCPQRIARRGNYGAFLMDNLPLVKSLVEKLANNLDVPCMAEQGTKRMERNSEPIGRQSKLLETSLEFLSLLMVIYLQNCLEKTGADGVLSAESLLENPALFAGYRIAEWGLSTEGIKEDGKLDQAELLVDYLKLCEKYPVPWRMIRSHVHKMSGELFRIQPSVREDFNQQSKLTFEFLYDLVNRLRELGVSVPLYVKETQEEAVSSNGHAT</sequence>
<feature type="domain" description="DUS-like FMN-binding" evidence="3">
    <location>
        <begin position="78"/>
        <end position="174"/>
    </location>
</feature>
<evidence type="ECO:0000313" key="4">
    <source>
        <dbReference type="EMBL" id="KAK4368423.1"/>
    </source>
</evidence>
<name>A0AAE1VFS2_9SOLA</name>
<organism evidence="4 5">
    <name type="scientific">Anisodus tanguticus</name>
    <dbReference type="NCBI Taxonomy" id="243964"/>
    <lineage>
        <taxon>Eukaryota</taxon>
        <taxon>Viridiplantae</taxon>
        <taxon>Streptophyta</taxon>
        <taxon>Embryophyta</taxon>
        <taxon>Tracheophyta</taxon>
        <taxon>Spermatophyta</taxon>
        <taxon>Magnoliopsida</taxon>
        <taxon>eudicotyledons</taxon>
        <taxon>Gunneridae</taxon>
        <taxon>Pentapetalae</taxon>
        <taxon>asterids</taxon>
        <taxon>lamiids</taxon>
        <taxon>Solanales</taxon>
        <taxon>Solanaceae</taxon>
        <taxon>Solanoideae</taxon>
        <taxon>Hyoscyameae</taxon>
        <taxon>Anisodus</taxon>
    </lineage>
</organism>
<gene>
    <name evidence="4" type="ORF">RND71_012215</name>
</gene>
<dbReference type="PANTHER" id="PTHR11082">
    <property type="entry name" value="TRNA-DIHYDROURIDINE SYNTHASE"/>
    <property type="match status" value="1"/>
</dbReference>
<dbReference type="PANTHER" id="PTHR11082:SF5">
    <property type="entry name" value="TRNA-DIHYDROURIDINE(16_17) SYNTHASE [NAD(P)(+)]-LIKE"/>
    <property type="match status" value="1"/>
</dbReference>
<keyword evidence="1" id="KW-0521">NADP</keyword>
<evidence type="ECO:0000259" key="3">
    <source>
        <dbReference type="Pfam" id="PF01207"/>
    </source>
</evidence>
<dbReference type="Pfam" id="PF01207">
    <property type="entry name" value="Dus"/>
    <property type="match status" value="2"/>
</dbReference>
<evidence type="ECO:0000313" key="5">
    <source>
        <dbReference type="Proteomes" id="UP001291623"/>
    </source>
</evidence>
<protein>
    <recommendedName>
        <fullName evidence="3">DUS-like FMN-binding domain-containing protein</fullName>
    </recommendedName>
</protein>
<evidence type="ECO:0000256" key="2">
    <source>
        <dbReference type="ARBA" id="ARBA00023027"/>
    </source>
</evidence>
<dbReference type="InterPro" id="IPR035587">
    <property type="entry name" value="DUS-like_FMN-bd"/>
</dbReference>
<dbReference type="InterPro" id="IPR013785">
    <property type="entry name" value="Aldolase_TIM"/>
</dbReference>
<dbReference type="EMBL" id="JAVYJV010000006">
    <property type="protein sequence ID" value="KAK4368423.1"/>
    <property type="molecule type" value="Genomic_DNA"/>
</dbReference>
<reference evidence="4" key="1">
    <citation type="submission" date="2023-12" db="EMBL/GenBank/DDBJ databases">
        <title>Genome assembly of Anisodus tanguticus.</title>
        <authorList>
            <person name="Wang Y.-J."/>
        </authorList>
    </citation>
    <scope>NUCLEOTIDE SEQUENCE</scope>
    <source>
        <strain evidence="4">KB-2021</strain>
        <tissue evidence="4">Leaf</tissue>
    </source>
</reference>